<protein>
    <submittedName>
        <fullName evidence="3 4">Uncharacterized protein</fullName>
    </submittedName>
</protein>
<feature type="compositionally biased region" description="Basic and acidic residues" evidence="1">
    <location>
        <begin position="63"/>
        <end position="80"/>
    </location>
</feature>
<dbReference type="EnsemblMetazoa" id="ASIC010502-RA">
    <property type="protein sequence ID" value="ASIC010502-PA"/>
    <property type="gene ID" value="ASIC010502"/>
</dbReference>
<feature type="compositionally biased region" description="Basic and acidic residues" evidence="1">
    <location>
        <begin position="32"/>
        <end position="41"/>
    </location>
</feature>
<proteinExistence type="predicted"/>
<feature type="region of interest" description="Disordered" evidence="1">
    <location>
        <begin position="1"/>
        <end position="89"/>
    </location>
</feature>
<feature type="compositionally biased region" description="Basic and acidic residues" evidence="1">
    <location>
        <begin position="139"/>
        <end position="152"/>
    </location>
</feature>
<dbReference type="VEuPathDB" id="VectorBase:ASIC010502"/>
<dbReference type="OrthoDB" id="7741278at2759"/>
<keyword evidence="2" id="KW-0472">Membrane</keyword>
<accession>A0A084VXQ5</accession>
<evidence type="ECO:0000256" key="2">
    <source>
        <dbReference type="SAM" id="Phobius"/>
    </source>
</evidence>
<evidence type="ECO:0000313" key="4">
    <source>
        <dbReference type="EnsemblMetazoa" id="ASIC010502-PA"/>
    </source>
</evidence>
<organism evidence="3">
    <name type="scientific">Anopheles sinensis</name>
    <name type="common">Mosquito</name>
    <dbReference type="NCBI Taxonomy" id="74873"/>
    <lineage>
        <taxon>Eukaryota</taxon>
        <taxon>Metazoa</taxon>
        <taxon>Ecdysozoa</taxon>
        <taxon>Arthropoda</taxon>
        <taxon>Hexapoda</taxon>
        <taxon>Insecta</taxon>
        <taxon>Pterygota</taxon>
        <taxon>Neoptera</taxon>
        <taxon>Endopterygota</taxon>
        <taxon>Diptera</taxon>
        <taxon>Nematocera</taxon>
        <taxon>Culicoidea</taxon>
        <taxon>Culicidae</taxon>
        <taxon>Anophelinae</taxon>
        <taxon>Anopheles</taxon>
    </lineage>
</organism>
<keyword evidence="2" id="KW-0812">Transmembrane</keyword>
<name>A0A084VXQ5_ANOSI</name>
<keyword evidence="5" id="KW-1185">Reference proteome</keyword>
<evidence type="ECO:0000313" key="5">
    <source>
        <dbReference type="Proteomes" id="UP000030765"/>
    </source>
</evidence>
<dbReference type="AlphaFoldDB" id="A0A084VXQ5"/>
<evidence type="ECO:0000256" key="1">
    <source>
        <dbReference type="SAM" id="MobiDB-lite"/>
    </source>
</evidence>
<feature type="transmembrane region" description="Helical" evidence="2">
    <location>
        <begin position="265"/>
        <end position="291"/>
    </location>
</feature>
<reference evidence="4" key="2">
    <citation type="submission" date="2020-05" db="UniProtKB">
        <authorList>
            <consortium name="EnsemblMetazoa"/>
        </authorList>
    </citation>
    <scope>IDENTIFICATION</scope>
</reference>
<keyword evidence="2" id="KW-1133">Transmembrane helix</keyword>
<dbReference type="EMBL" id="KE525221">
    <property type="protein sequence ID" value="KFB42749.1"/>
    <property type="molecule type" value="Genomic_DNA"/>
</dbReference>
<dbReference type="VEuPathDB" id="VectorBase:ASIS008118"/>
<feature type="compositionally biased region" description="Polar residues" evidence="1">
    <location>
        <begin position="161"/>
        <end position="172"/>
    </location>
</feature>
<evidence type="ECO:0000313" key="3">
    <source>
        <dbReference type="EMBL" id="KFB42749.1"/>
    </source>
</evidence>
<feature type="compositionally biased region" description="Polar residues" evidence="1">
    <location>
        <begin position="181"/>
        <end position="196"/>
    </location>
</feature>
<dbReference type="OMA" id="DCIETEP"/>
<gene>
    <name evidence="3" type="ORF">ZHAS_00010502</name>
</gene>
<reference evidence="3 5" key="1">
    <citation type="journal article" date="2014" name="BMC Genomics">
        <title>Genome sequence of Anopheles sinensis provides insight into genetics basis of mosquito competence for malaria parasites.</title>
        <authorList>
            <person name="Zhou D."/>
            <person name="Zhang D."/>
            <person name="Ding G."/>
            <person name="Shi L."/>
            <person name="Hou Q."/>
            <person name="Ye Y."/>
            <person name="Xu Y."/>
            <person name="Zhou H."/>
            <person name="Xiong C."/>
            <person name="Li S."/>
            <person name="Yu J."/>
            <person name="Hong S."/>
            <person name="Yu X."/>
            <person name="Zou P."/>
            <person name="Chen C."/>
            <person name="Chang X."/>
            <person name="Wang W."/>
            <person name="Lv Y."/>
            <person name="Sun Y."/>
            <person name="Ma L."/>
            <person name="Shen B."/>
            <person name="Zhu C."/>
        </authorList>
    </citation>
    <scope>NUCLEOTIDE SEQUENCE [LARGE SCALE GENOMIC DNA]</scope>
</reference>
<feature type="region of interest" description="Disordered" evidence="1">
    <location>
        <begin position="132"/>
        <end position="196"/>
    </location>
</feature>
<dbReference type="Proteomes" id="UP000030765">
    <property type="component" value="Unassembled WGS sequence"/>
</dbReference>
<sequence>MNANSTPSDTRTHRHSRWLEQRLQLSPGDDVGDGRKEDSFRIKSRPSTALDGLRRSNRGRARYYAERTPEGRLDLERPEASDSDGDMDDALSEYAASCYLPRTRASSSLNVRPSTLKKLNLLFDVYEKRVKENSSQVEEGSKRERSLTERASTEVPRQIAATETTPKQSTKPQKCPVSSAAEETTPSGDSPRSPNRSSTVGLWCLRQLMLALLVLSEITLKLSIKVFEWLQENLQAILLCLWNQFMAPLLYPLPARVQDFNAKTVVLLIVVAPFAALLALAYGTVCGLYWFNRVLLMETQQA</sequence>
<dbReference type="EMBL" id="ATLV01018179">
    <property type="status" value="NOT_ANNOTATED_CDS"/>
    <property type="molecule type" value="Genomic_DNA"/>
</dbReference>